<dbReference type="FunFam" id="3.40.640.10:FF:000004">
    <property type="entry name" value="Acetylornithine aminotransferase"/>
    <property type="match status" value="1"/>
</dbReference>
<dbReference type="InterPro" id="IPR015422">
    <property type="entry name" value="PyrdxlP-dep_Trfase_small"/>
</dbReference>
<dbReference type="GO" id="GO:0005829">
    <property type="term" value="C:cytosol"/>
    <property type="evidence" value="ECO:0007669"/>
    <property type="project" value="TreeGrafter"/>
</dbReference>
<dbReference type="Pfam" id="PF00202">
    <property type="entry name" value="Aminotran_3"/>
    <property type="match status" value="1"/>
</dbReference>
<dbReference type="InterPro" id="IPR015424">
    <property type="entry name" value="PyrdxlP-dep_Trfase"/>
</dbReference>
<keyword evidence="3 4" id="KW-0663">Pyridoxal phosphate</keyword>
<accession>A0A0U1M9R6</accession>
<evidence type="ECO:0000313" key="5">
    <source>
        <dbReference type="EMBL" id="CRG92305.1"/>
    </source>
</evidence>
<organism evidence="5 6">
    <name type="scientific">Talaromyces islandicus</name>
    <name type="common">Penicillium islandicum</name>
    <dbReference type="NCBI Taxonomy" id="28573"/>
    <lineage>
        <taxon>Eukaryota</taxon>
        <taxon>Fungi</taxon>
        <taxon>Dikarya</taxon>
        <taxon>Ascomycota</taxon>
        <taxon>Pezizomycotina</taxon>
        <taxon>Eurotiomycetes</taxon>
        <taxon>Eurotiomycetidae</taxon>
        <taxon>Eurotiales</taxon>
        <taxon>Trichocomaceae</taxon>
        <taxon>Talaromyces</taxon>
        <taxon>Talaromyces sect. Islandici</taxon>
    </lineage>
</organism>
<dbReference type="AlphaFoldDB" id="A0A0U1M9R6"/>
<comment type="cofactor">
    <cofactor evidence="1">
        <name>pyridoxal 5'-phosphate</name>
        <dbReference type="ChEBI" id="CHEBI:597326"/>
    </cofactor>
</comment>
<dbReference type="PANTHER" id="PTHR43094">
    <property type="entry name" value="AMINOTRANSFERASE"/>
    <property type="match status" value="1"/>
</dbReference>
<proteinExistence type="inferred from homology"/>
<dbReference type="PROSITE" id="PS00600">
    <property type="entry name" value="AA_TRANSFER_CLASS_3"/>
    <property type="match status" value="1"/>
</dbReference>
<dbReference type="EMBL" id="CVMT01000012">
    <property type="protein sequence ID" value="CRG92305.1"/>
    <property type="molecule type" value="Genomic_DNA"/>
</dbReference>
<dbReference type="Proteomes" id="UP000054383">
    <property type="component" value="Unassembled WGS sequence"/>
</dbReference>
<gene>
    <name evidence="5" type="primary">YOD2</name>
    <name evidence="5" type="ORF">PISL3812_09362</name>
</gene>
<dbReference type="PANTHER" id="PTHR43094:SF1">
    <property type="entry name" value="AMINOTRANSFERASE CLASS-III"/>
    <property type="match status" value="1"/>
</dbReference>
<dbReference type="Gene3D" id="3.40.640.10">
    <property type="entry name" value="Type I PLP-dependent aspartate aminotransferase-like (Major domain)"/>
    <property type="match status" value="1"/>
</dbReference>
<sequence>MMPSIKTETASAIQPSHDNMVFQQPPVQDPALLHRSLTQQPHIVTHAQGNYLYLANGQKVLDACGGAAVAIIGHRNGEVITATVEQMQNVSYVHTMAYTTSSAEMLATMLLEASKGMHRLAKAYLVGSGSEANEAALKAARQYFVEKGELQRCHYVARRQSYHGNTMGAMMVSSNLARKGPYNDILPTNVSFVSPTYAYQYQRKDETEEQYSERLILELRHEILRIGHEKVISFIAEPVVGATSGCTTAPKGYFRGIRDICNEFGILLHFDEVMCGVGRTGTYFAFEQEGIVPDIVTLGKGLGGGYVPVSAMLLSEKVVDVLRRGTSAFNHGQTFQAHPVACAAGLAVQNIIKRDGLVERCAEAGKHLGTLLRETFANCKYVGDIRGRGLFWALEFVEDRSSKRPFEKSIKFGEMIQKTAFDLGVAFYPGTGTVDGMEGDHILMAPPLTVSKDELFTLVAVLKQAYEITEQAVKPRVT</sequence>
<dbReference type="OrthoDB" id="5419315at2759"/>
<dbReference type="CDD" id="cd00610">
    <property type="entry name" value="OAT_like"/>
    <property type="match status" value="1"/>
</dbReference>
<dbReference type="InterPro" id="IPR015421">
    <property type="entry name" value="PyrdxlP-dep_Trfase_major"/>
</dbReference>
<dbReference type="InterPro" id="IPR005814">
    <property type="entry name" value="Aminotrans_3"/>
</dbReference>
<evidence type="ECO:0000256" key="4">
    <source>
        <dbReference type="RuleBase" id="RU003560"/>
    </source>
</evidence>
<dbReference type="SUPFAM" id="SSF53383">
    <property type="entry name" value="PLP-dependent transferases"/>
    <property type="match status" value="1"/>
</dbReference>
<dbReference type="GO" id="GO:0030170">
    <property type="term" value="F:pyridoxal phosphate binding"/>
    <property type="evidence" value="ECO:0007669"/>
    <property type="project" value="InterPro"/>
</dbReference>
<protein>
    <recommendedName>
        <fullName evidence="7">Aminotransferase</fullName>
    </recommendedName>
</protein>
<keyword evidence="6" id="KW-1185">Reference proteome</keyword>
<evidence type="ECO:0000256" key="1">
    <source>
        <dbReference type="ARBA" id="ARBA00001933"/>
    </source>
</evidence>
<evidence type="ECO:0000313" key="6">
    <source>
        <dbReference type="Proteomes" id="UP000054383"/>
    </source>
</evidence>
<dbReference type="STRING" id="28573.A0A0U1M9R6"/>
<name>A0A0U1M9R6_TALIS</name>
<evidence type="ECO:0008006" key="7">
    <source>
        <dbReference type="Google" id="ProtNLM"/>
    </source>
</evidence>
<dbReference type="InterPro" id="IPR049704">
    <property type="entry name" value="Aminotrans_3_PPA_site"/>
</dbReference>
<dbReference type="Gene3D" id="3.90.1150.10">
    <property type="entry name" value="Aspartate Aminotransferase, domain 1"/>
    <property type="match status" value="1"/>
</dbReference>
<reference evidence="5 6" key="1">
    <citation type="submission" date="2015-04" db="EMBL/GenBank/DDBJ databases">
        <authorList>
            <person name="Syromyatnikov M.Y."/>
            <person name="Popov V.N."/>
        </authorList>
    </citation>
    <scope>NUCLEOTIDE SEQUENCE [LARGE SCALE GENOMIC DNA]</scope>
    <source>
        <strain evidence="5">WF-38-12</strain>
    </source>
</reference>
<evidence type="ECO:0000256" key="3">
    <source>
        <dbReference type="ARBA" id="ARBA00022898"/>
    </source>
</evidence>
<evidence type="ECO:0000256" key="2">
    <source>
        <dbReference type="ARBA" id="ARBA00008954"/>
    </source>
</evidence>
<dbReference type="NCBIfam" id="NF005685">
    <property type="entry name" value="PRK07483.1"/>
    <property type="match status" value="1"/>
</dbReference>
<dbReference type="OMA" id="FWGWQAH"/>
<comment type="similarity">
    <text evidence="2 4">Belongs to the class-III pyridoxal-phosphate-dependent aminotransferase family.</text>
</comment>
<dbReference type="GO" id="GO:0008483">
    <property type="term" value="F:transaminase activity"/>
    <property type="evidence" value="ECO:0007669"/>
    <property type="project" value="InterPro"/>
</dbReference>